<dbReference type="RefSeq" id="WP_017227939.1">
    <property type="nucleotide sequence ID" value="NZ_JARJLM010000259.1"/>
</dbReference>
<sequence length="115" mass="13137">MRFEAFSFGTLCIDGVTYRYDVVIDRGQVRKRKKRPSRQFRDAYGHTPLSVMEDIPWNCSRLVIGTGTGALPVMEDVRREARHRHVELVILPTAEAIAKLEAHPRHANAILHLTC</sequence>
<comment type="caution">
    <text evidence="1">The sequence shown here is derived from an EMBL/GenBank/DDBJ whole genome shotgun (WGS) entry which is preliminary data.</text>
</comment>
<gene>
    <name evidence="1" type="ORF">P3W85_15025</name>
</gene>
<dbReference type="SUPFAM" id="SSF64076">
    <property type="entry name" value="MTH938-like"/>
    <property type="match status" value="1"/>
</dbReference>
<evidence type="ECO:0000313" key="1">
    <source>
        <dbReference type="EMBL" id="MDF3834255.1"/>
    </source>
</evidence>
<evidence type="ECO:0000313" key="2">
    <source>
        <dbReference type="Proteomes" id="UP001216674"/>
    </source>
</evidence>
<reference evidence="1 2" key="1">
    <citation type="submission" date="2023-03" db="EMBL/GenBank/DDBJ databases">
        <title>Draft assemblies of triclosan tolerant bacteria isolated from returned activated sludge.</title>
        <authorList>
            <person name="Van Hamelsveld S."/>
        </authorList>
    </citation>
    <scope>NUCLEOTIDE SEQUENCE [LARGE SCALE GENOMIC DNA]</scope>
    <source>
        <strain evidence="1 2">GW210010_S58</strain>
    </source>
</reference>
<dbReference type="InterPro" id="IPR036748">
    <property type="entry name" value="MTH938-like_sf"/>
</dbReference>
<accession>A0ABT6ANQ5</accession>
<name>A0ABT6ANQ5_9BURK</name>
<dbReference type="Proteomes" id="UP001216674">
    <property type="component" value="Unassembled WGS sequence"/>
</dbReference>
<keyword evidence="2" id="KW-1185">Reference proteome</keyword>
<dbReference type="Gene3D" id="3.40.1230.10">
    <property type="entry name" value="MTH938-like"/>
    <property type="match status" value="1"/>
</dbReference>
<protein>
    <submittedName>
        <fullName evidence="1">Uncharacterized protein</fullName>
    </submittedName>
</protein>
<proteinExistence type="predicted"/>
<dbReference type="EMBL" id="JARJLM010000259">
    <property type="protein sequence ID" value="MDF3834255.1"/>
    <property type="molecule type" value="Genomic_DNA"/>
</dbReference>
<organism evidence="1 2">
    <name type="scientific">Cupriavidus basilensis</name>
    <dbReference type="NCBI Taxonomy" id="68895"/>
    <lineage>
        <taxon>Bacteria</taxon>
        <taxon>Pseudomonadati</taxon>
        <taxon>Pseudomonadota</taxon>
        <taxon>Betaproteobacteria</taxon>
        <taxon>Burkholderiales</taxon>
        <taxon>Burkholderiaceae</taxon>
        <taxon>Cupriavidus</taxon>
    </lineage>
</organism>